<keyword evidence="3" id="KW-0408">Iron</keyword>
<dbReference type="InterPro" id="IPR050182">
    <property type="entry name" value="Cytochrome_P450_fam2"/>
</dbReference>
<dbReference type="InterPro" id="IPR036396">
    <property type="entry name" value="Cyt_P450_sf"/>
</dbReference>
<dbReference type="PANTHER" id="PTHR24300:SF375">
    <property type="entry name" value="CYTOCHROME P450 FAMILY"/>
    <property type="match status" value="1"/>
</dbReference>
<keyword evidence="2" id="KW-0479">Metal-binding</keyword>
<evidence type="ECO:0000256" key="3">
    <source>
        <dbReference type="ARBA" id="ARBA00023004"/>
    </source>
</evidence>
<dbReference type="GO" id="GO:0020037">
    <property type="term" value="F:heme binding"/>
    <property type="evidence" value="ECO:0007669"/>
    <property type="project" value="InterPro"/>
</dbReference>
<dbReference type="PANTHER" id="PTHR24300">
    <property type="entry name" value="CYTOCHROME P450 508A4-RELATED"/>
    <property type="match status" value="1"/>
</dbReference>
<dbReference type="Gene3D" id="1.10.630.10">
    <property type="entry name" value="Cytochrome P450"/>
    <property type="match status" value="1"/>
</dbReference>
<keyword evidence="4" id="KW-0560">Oxidoreductase</keyword>
<dbReference type="SUPFAM" id="SSF48264">
    <property type="entry name" value="Cytochrome P450"/>
    <property type="match status" value="1"/>
</dbReference>
<keyword evidence="6" id="KW-1185">Reference proteome</keyword>
<dbReference type="Proteomes" id="UP000821853">
    <property type="component" value="Chromosome 8"/>
</dbReference>
<evidence type="ECO:0000313" key="5">
    <source>
        <dbReference type="EMBL" id="KAH9379690.1"/>
    </source>
</evidence>
<accession>A0A9J6GW01</accession>
<comment type="caution">
    <text evidence="5">The sequence shown here is derived from an EMBL/GenBank/DDBJ whole genome shotgun (WGS) entry which is preliminary data.</text>
</comment>
<dbReference type="InterPro" id="IPR002401">
    <property type="entry name" value="Cyt_P450_E_grp-I"/>
</dbReference>
<gene>
    <name evidence="5" type="ORF">HPB48_012324</name>
</gene>
<dbReference type="GO" id="GO:0005737">
    <property type="term" value="C:cytoplasm"/>
    <property type="evidence" value="ECO:0007669"/>
    <property type="project" value="TreeGrafter"/>
</dbReference>
<comment type="similarity">
    <text evidence="1">Belongs to the cytochrome P450 family.</text>
</comment>
<dbReference type="InterPro" id="IPR001128">
    <property type="entry name" value="Cyt_P450"/>
</dbReference>
<proteinExistence type="inferred from homology"/>
<dbReference type="OMA" id="IEWILAM"/>
<reference evidence="5 6" key="1">
    <citation type="journal article" date="2020" name="Cell">
        <title>Large-Scale Comparative Analyses of Tick Genomes Elucidate Their Genetic Diversity and Vector Capacities.</title>
        <authorList>
            <consortium name="Tick Genome and Microbiome Consortium (TIGMIC)"/>
            <person name="Jia N."/>
            <person name="Wang J."/>
            <person name="Shi W."/>
            <person name="Du L."/>
            <person name="Sun Y."/>
            <person name="Zhan W."/>
            <person name="Jiang J.F."/>
            <person name="Wang Q."/>
            <person name="Zhang B."/>
            <person name="Ji P."/>
            <person name="Bell-Sakyi L."/>
            <person name="Cui X.M."/>
            <person name="Yuan T.T."/>
            <person name="Jiang B.G."/>
            <person name="Yang W.F."/>
            <person name="Lam T.T."/>
            <person name="Chang Q.C."/>
            <person name="Ding S.J."/>
            <person name="Wang X.J."/>
            <person name="Zhu J.G."/>
            <person name="Ruan X.D."/>
            <person name="Zhao L."/>
            <person name="Wei J.T."/>
            <person name="Ye R.Z."/>
            <person name="Que T.C."/>
            <person name="Du C.H."/>
            <person name="Zhou Y.H."/>
            <person name="Cheng J.X."/>
            <person name="Dai P.F."/>
            <person name="Guo W.B."/>
            <person name="Han X.H."/>
            <person name="Huang E.J."/>
            <person name="Li L.F."/>
            <person name="Wei W."/>
            <person name="Gao Y.C."/>
            <person name="Liu J.Z."/>
            <person name="Shao H.Z."/>
            <person name="Wang X."/>
            <person name="Wang C.C."/>
            <person name="Yang T.C."/>
            <person name="Huo Q.B."/>
            <person name="Li W."/>
            <person name="Chen H.Y."/>
            <person name="Chen S.E."/>
            <person name="Zhou L.G."/>
            <person name="Ni X.B."/>
            <person name="Tian J.H."/>
            <person name="Sheng Y."/>
            <person name="Liu T."/>
            <person name="Pan Y.S."/>
            <person name="Xia L.Y."/>
            <person name="Li J."/>
            <person name="Zhao F."/>
            <person name="Cao W.C."/>
        </authorList>
    </citation>
    <scope>NUCLEOTIDE SEQUENCE [LARGE SCALE GENOMIC DNA]</scope>
    <source>
        <strain evidence="5">HaeL-2018</strain>
    </source>
</reference>
<evidence type="ECO:0008006" key="7">
    <source>
        <dbReference type="Google" id="ProtNLM"/>
    </source>
</evidence>
<dbReference type="VEuPathDB" id="VectorBase:HLOH_055171"/>
<organism evidence="5 6">
    <name type="scientific">Haemaphysalis longicornis</name>
    <name type="common">Bush tick</name>
    <dbReference type="NCBI Taxonomy" id="44386"/>
    <lineage>
        <taxon>Eukaryota</taxon>
        <taxon>Metazoa</taxon>
        <taxon>Ecdysozoa</taxon>
        <taxon>Arthropoda</taxon>
        <taxon>Chelicerata</taxon>
        <taxon>Arachnida</taxon>
        <taxon>Acari</taxon>
        <taxon>Parasitiformes</taxon>
        <taxon>Ixodida</taxon>
        <taxon>Ixodoidea</taxon>
        <taxon>Ixodidae</taxon>
        <taxon>Haemaphysalinae</taxon>
        <taxon>Haemaphysalis</taxon>
    </lineage>
</organism>
<dbReference type="Pfam" id="PF00067">
    <property type="entry name" value="p450"/>
    <property type="match status" value="1"/>
</dbReference>
<protein>
    <recommendedName>
        <fullName evidence="7">Cytochrome P450</fullName>
    </recommendedName>
</protein>
<evidence type="ECO:0000256" key="1">
    <source>
        <dbReference type="ARBA" id="ARBA00010617"/>
    </source>
</evidence>
<evidence type="ECO:0000256" key="4">
    <source>
        <dbReference type="ARBA" id="ARBA00023033"/>
    </source>
</evidence>
<name>A0A9J6GW01_HAELO</name>
<dbReference type="PRINTS" id="PR00463">
    <property type="entry name" value="EP450I"/>
</dbReference>
<dbReference type="GO" id="GO:0016712">
    <property type="term" value="F:oxidoreductase activity, acting on paired donors, with incorporation or reduction of molecular oxygen, reduced flavin or flavoprotein as one donor, and incorporation of one atom of oxygen"/>
    <property type="evidence" value="ECO:0007669"/>
    <property type="project" value="TreeGrafter"/>
</dbReference>
<evidence type="ECO:0000313" key="6">
    <source>
        <dbReference type="Proteomes" id="UP000821853"/>
    </source>
</evidence>
<dbReference type="AlphaFoldDB" id="A0A9J6GW01"/>
<sequence>MALTSLLAVFVTAWRRHFKSSNSASGKAPPGPSFPWTFMGSLGLSTIRFHYRQATEWAKQYGSIVGIKVGSVSVVILSDFEQIRDFFSRPELQYRPSTWGLSRIEKGFSAFNGQEWKANRDLSARALAKVSSEGMRRQIQEEAQQLADSLAAHEGRPVACRQYLHRSAVNTISRFLLGYRYDLEDPRRRPLDEALEGFKLESATVPVEHRTAWLRTVLLDRLMPSSPSANRERLFTKLHAVVRDLVDINESTRTGERNESYIDIYMERIRQAEKDGSQYFSVSRLVGNLIDLLMGAVTTGPVFLYCHLLNLANRSDTLQVQLQREIDTVVGRDRAPTWEDHVHMPLTMATMWEMFRWKMPTPFNIPRGLSTDFLRAVSCRKECTTLVKLRWLCGLLGTASQQFPSCAQHNSIKEPGTDIGAPTSSAHFILQLCLWFHQNSEGFIHESRALAQNCGSLHSLYRVKTRFLMLQVSLG</sequence>
<dbReference type="GO" id="GO:0006082">
    <property type="term" value="P:organic acid metabolic process"/>
    <property type="evidence" value="ECO:0007669"/>
    <property type="project" value="TreeGrafter"/>
</dbReference>
<dbReference type="OrthoDB" id="6494915at2759"/>
<dbReference type="GO" id="GO:0005506">
    <property type="term" value="F:iron ion binding"/>
    <property type="evidence" value="ECO:0007669"/>
    <property type="project" value="InterPro"/>
</dbReference>
<evidence type="ECO:0000256" key="2">
    <source>
        <dbReference type="ARBA" id="ARBA00022723"/>
    </source>
</evidence>
<keyword evidence="4" id="KW-0503">Monooxygenase</keyword>
<dbReference type="GO" id="GO:0006805">
    <property type="term" value="P:xenobiotic metabolic process"/>
    <property type="evidence" value="ECO:0007669"/>
    <property type="project" value="TreeGrafter"/>
</dbReference>
<dbReference type="EMBL" id="JABSTR010000010">
    <property type="protein sequence ID" value="KAH9379690.1"/>
    <property type="molecule type" value="Genomic_DNA"/>
</dbReference>